<keyword evidence="1" id="KW-0560">Oxidoreductase</keyword>
<dbReference type="OrthoDB" id="5389341at2"/>
<dbReference type="Gene3D" id="3.40.50.720">
    <property type="entry name" value="NAD(P)-binding Rossmann-like Domain"/>
    <property type="match status" value="1"/>
</dbReference>
<gene>
    <name evidence="5" type="ORF">DM813_27400</name>
</gene>
<dbReference type="PANTHER" id="PTHR48075">
    <property type="entry name" value="3-HYDROXYACYL-COA DEHYDROGENASE FAMILY PROTEIN"/>
    <property type="match status" value="1"/>
</dbReference>
<keyword evidence="2" id="KW-0520">NAD</keyword>
<dbReference type="EMBL" id="QJRG01000050">
    <property type="protein sequence ID" value="RWU17282.1"/>
    <property type="molecule type" value="Genomic_DNA"/>
</dbReference>
<evidence type="ECO:0000256" key="2">
    <source>
        <dbReference type="ARBA" id="ARBA00023027"/>
    </source>
</evidence>
<feature type="domain" description="3-hydroxyacyl-CoA dehydrogenase NAD binding" evidence="4">
    <location>
        <begin position="5"/>
        <end position="181"/>
    </location>
</feature>
<feature type="domain" description="3-hydroxyacyl-CoA dehydrogenase C-terminal" evidence="3">
    <location>
        <begin position="184"/>
        <end position="281"/>
    </location>
</feature>
<dbReference type="Pfam" id="PF02737">
    <property type="entry name" value="3HCDH_N"/>
    <property type="match status" value="1"/>
</dbReference>
<dbReference type="InterPro" id="IPR008927">
    <property type="entry name" value="6-PGluconate_DH-like_C_sf"/>
</dbReference>
<dbReference type="Pfam" id="PF00725">
    <property type="entry name" value="3HCDH"/>
    <property type="match status" value="2"/>
</dbReference>
<evidence type="ECO:0000259" key="4">
    <source>
        <dbReference type="Pfam" id="PF02737"/>
    </source>
</evidence>
<dbReference type="Gene3D" id="1.10.1040.10">
    <property type="entry name" value="N-(1-d-carboxylethyl)-l-norvaline Dehydrogenase, domain 2"/>
    <property type="match status" value="2"/>
</dbReference>
<organism evidence="5 6">
    <name type="scientific">Pseudomonas alkylphenolica</name>
    <dbReference type="NCBI Taxonomy" id="237609"/>
    <lineage>
        <taxon>Bacteria</taxon>
        <taxon>Pseudomonadati</taxon>
        <taxon>Pseudomonadota</taxon>
        <taxon>Gammaproteobacteria</taxon>
        <taxon>Pseudomonadales</taxon>
        <taxon>Pseudomonadaceae</taxon>
        <taxon>Pseudomonas</taxon>
    </lineage>
</organism>
<feature type="domain" description="3-hydroxyacyl-CoA dehydrogenase C-terminal" evidence="3">
    <location>
        <begin position="409"/>
        <end position="487"/>
    </location>
</feature>
<evidence type="ECO:0000256" key="1">
    <source>
        <dbReference type="ARBA" id="ARBA00023002"/>
    </source>
</evidence>
<sequence>MSCMAVVGAGVMGAGIAQVAALAGVTVYLFDRREGAAQAARQSVQHTLEKLAGKGRLNADQVLAAAQRLLPVDDIRELADCQVVVEAIVEDLAAKRALFSELETLVSDECLLATNTSSLSVTAIAAQCRLPERVGGFHFFNPVPLMKIVEVIDGLQSAPWVGPTLQALGTRFGHLAVRAQDTPGFIVNHGGRGYGTEAMRVLSEAVTAPVELDRILHEQAGFRMGPCELFDLTGLDVSHPVTESIYQQYFQEPRYRPTVITRQRLDAGLLGRKSGEGFYRYVDGLQQVPAEIPPGPVPTIPVWVSHARPAARARVISLLATLGVTVDAGERPGPDALCIVLPLGVDASLSAQAEQLDPCRTLALDTLLPLERRRVLMTTVATTREWREAARALLAADGVAVSVIGDSAGFVSQRVLAQIINIACDMAQQRVASPADIDNAIRLGLGYPQGPLSWGDALGAETVLEVLDQLYSYYRDPRYRPSPWLMRRAGLRLSLLTADT</sequence>
<evidence type="ECO:0000313" key="6">
    <source>
        <dbReference type="Proteomes" id="UP000288983"/>
    </source>
</evidence>
<dbReference type="SUPFAM" id="SSF51735">
    <property type="entry name" value="NAD(P)-binding Rossmann-fold domains"/>
    <property type="match status" value="1"/>
</dbReference>
<evidence type="ECO:0000313" key="5">
    <source>
        <dbReference type="EMBL" id="RWU17282.1"/>
    </source>
</evidence>
<dbReference type="FunFam" id="3.40.50.720:FF:000009">
    <property type="entry name" value="Fatty oxidation complex, alpha subunit"/>
    <property type="match status" value="1"/>
</dbReference>
<dbReference type="GO" id="GO:0070403">
    <property type="term" value="F:NAD+ binding"/>
    <property type="evidence" value="ECO:0007669"/>
    <property type="project" value="InterPro"/>
</dbReference>
<dbReference type="Proteomes" id="UP000288983">
    <property type="component" value="Unassembled WGS sequence"/>
</dbReference>
<proteinExistence type="predicted"/>
<dbReference type="AlphaFoldDB" id="A0A443ZF87"/>
<accession>A0A443ZF87</accession>
<evidence type="ECO:0000259" key="3">
    <source>
        <dbReference type="Pfam" id="PF00725"/>
    </source>
</evidence>
<dbReference type="NCBIfam" id="NF006124">
    <property type="entry name" value="PRK08268.1"/>
    <property type="match status" value="1"/>
</dbReference>
<dbReference type="SUPFAM" id="SSF48179">
    <property type="entry name" value="6-phosphogluconate dehydrogenase C-terminal domain-like"/>
    <property type="match status" value="2"/>
</dbReference>
<comment type="caution">
    <text evidence="5">The sequence shown here is derived from an EMBL/GenBank/DDBJ whole genome shotgun (WGS) entry which is preliminary data.</text>
</comment>
<protein>
    <submittedName>
        <fullName evidence="5">3-hydroxyacyl-CoA dehydrogenase</fullName>
    </submittedName>
</protein>
<dbReference type="InterPro" id="IPR036291">
    <property type="entry name" value="NAD(P)-bd_dom_sf"/>
</dbReference>
<dbReference type="InterPro" id="IPR006108">
    <property type="entry name" value="3HC_DH_C"/>
</dbReference>
<dbReference type="InterPro" id="IPR013328">
    <property type="entry name" value="6PGD_dom2"/>
</dbReference>
<dbReference type="GO" id="GO:0008691">
    <property type="term" value="F:3-hydroxybutyryl-CoA dehydrogenase activity"/>
    <property type="evidence" value="ECO:0007669"/>
    <property type="project" value="TreeGrafter"/>
</dbReference>
<dbReference type="GO" id="GO:0006635">
    <property type="term" value="P:fatty acid beta-oxidation"/>
    <property type="evidence" value="ECO:0007669"/>
    <property type="project" value="TreeGrafter"/>
</dbReference>
<dbReference type="InterPro" id="IPR006176">
    <property type="entry name" value="3-OHacyl-CoA_DH_NAD-bd"/>
</dbReference>
<name>A0A443ZF87_9PSED</name>
<dbReference type="PANTHER" id="PTHR48075:SF5">
    <property type="entry name" value="3-HYDROXYBUTYRYL-COA DEHYDROGENASE"/>
    <property type="match status" value="1"/>
</dbReference>
<reference evidence="5 6" key="1">
    <citation type="submission" date="2018-06" db="EMBL/GenBank/DDBJ databases">
        <title>Bacteria isolated from soil of Wuhan.</title>
        <authorList>
            <person name="Wei X."/>
            <person name="Chunhua H."/>
        </authorList>
    </citation>
    <scope>NUCLEOTIDE SEQUENCE [LARGE SCALE GENOMIC DNA]</scope>
    <source>
        <strain evidence="6">xwS2</strain>
    </source>
</reference>